<dbReference type="InterPro" id="IPR039561">
    <property type="entry name" value="Peptidase_M15C"/>
</dbReference>
<evidence type="ECO:0000313" key="6">
    <source>
        <dbReference type="Proteomes" id="UP000461585"/>
    </source>
</evidence>
<dbReference type="SUPFAM" id="SSF55166">
    <property type="entry name" value="Hedgehog/DD-peptidase"/>
    <property type="match status" value="1"/>
</dbReference>
<accession>A0A7X5HV61</accession>
<feature type="domain" description="SLH" evidence="4">
    <location>
        <begin position="156"/>
        <end position="219"/>
    </location>
</feature>
<comment type="caution">
    <text evidence="5">The sequence shown here is derived from an EMBL/GenBank/DDBJ whole genome shotgun (WGS) entry which is preliminary data.</text>
</comment>
<name>A0A7X5HV61_9FIRM</name>
<sequence length="463" mass="50455">MKMGTGRLKRGAALALAFLMAFGAMGQEAHAYEGVDTWFVEGIGEAESWGIIPESFVNRRMDRPVTRGEFAEAVVLAYVSGGGEWPRNWEREVFGDEVGLHGDMAYALGIVTGYPDGTFRPEGEITREEMFVMIGRLLGQLGDLKAVDPAVVETVLAGFGDASSVSAWAREAAAVVAGRRIVLGTDLGNLEPQQNTTRAQALVILKRSMETVAPGPVSQRTRDRRLKELAQAAAGTDNTGTDNPGTDDAGTSQEGTWLAYEGSGEPVSDGWQTEGGRYTRLSLEELYTPEELLVMPGTNSVKHALVFGEPDAPFYQTEEEALEHMVAVTVDVWQLQDDGTKTAGRRTLTVNVAVAEMVEAVFREVFEGEERFSIKDVGGYAWRASPTSEHRWGLAIDINANENPLVRSDGTIVVGTHWLPGEDPHSILPDGDVVRAFKKYGFSWGGDAWSQNNDYMHFSFLGK</sequence>
<feature type="signal peptide" evidence="3">
    <location>
        <begin position="1"/>
        <end position="26"/>
    </location>
</feature>
<keyword evidence="1" id="KW-0677">Repeat</keyword>
<dbReference type="Pfam" id="PF13539">
    <property type="entry name" value="Peptidase_M15_4"/>
    <property type="match status" value="1"/>
</dbReference>
<evidence type="ECO:0000256" key="3">
    <source>
        <dbReference type="SAM" id="SignalP"/>
    </source>
</evidence>
<feature type="compositionally biased region" description="Low complexity" evidence="2">
    <location>
        <begin position="234"/>
        <end position="251"/>
    </location>
</feature>
<keyword evidence="6" id="KW-1185">Reference proteome</keyword>
<dbReference type="Gene3D" id="3.30.1380.10">
    <property type="match status" value="1"/>
</dbReference>
<dbReference type="InterPro" id="IPR009045">
    <property type="entry name" value="Zn_M74/Hedgehog-like"/>
</dbReference>
<dbReference type="PROSITE" id="PS51272">
    <property type="entry name" value="SLH"/>
    <property type="match status" value="2"/>
</dbReference>
<evidence type="ECO:0000259" key="4">
    <source>
        <dbReference type="PROSITE" id="PS51272"/>
    </source>
</evidence>
<feature type="domain" description="SLH" evidence="4">
    <location>
        <begin position="85"/>
        <end position="148"/>
    </location>
</feature>
<proteinExistence type="predicted"/>
<feature type="chain" id="PRO_5039043839" description="SLH domain-containing protein" evidence="3">
    <location>
        <begin position="27"/>
        <end position="463"/>
    </location>
</feature>
<dbReference type="GO" id="GO:0008233">
    <property type="term" value="F:peptidase activity"/>
    <property type="evidence" value="ECO:0007669"/>
    <property type="project" value="InterPro"/>
</dbReference>
<dbReference type="AlphaFoldDB" id="A0A7X5HV61"/>
<dbReference type="Proteomes" id="UP000461585">
    <property type="component" value="Unassembled WGS sequence"/>
</dbReference>
<keyword evidence="3" id="KW-0732">Signal</keyword>
<feature type="region of interest" description="Disordered" evidence="2">
    <location>
        <begin position="232"/>
        <end position="254"/>
    </location>
</feature>
<dbReference type="RefSeq" id="WP_162369972.1">
    <property type="nucleotide sequence ID" value="NZ_JAAEEH010000012.1"/>
</dbReference>
<evidence type="ECO:0000313" key="5">
    <source>
        <dbReference type="EMBL" id="NDL67245.1"/>
    </source>
</evidence>
<dbReference type="EMBL" id="JAAEEH010000012">
    <property type="protein sequence ID" value="NDL67245.1"/>
    <property type="molecule type" value="Genomic_DNA"/>
</dbReference>
<evidence type="ECO:0000256" key="1">
    <source>
        <dbReference type="ARBA" id="ARBA00022737"/>
    </source>
</evidence>
<evidence type="ECO:0000256" key="2">
    <source>
        <dbReference type="SAM" id="MobiDB-lite"/>
    </source>
</evidence>
<dbReference type="InterPro" id="IPR001119">
    <property type="entry name" value="SLH_dom"/>
</dbReference>
<organism evidence="5 6">
    <name type="scientific">Anaerotalea alkaliphila</name>
    <dbReference type="NCBI Taxonomy" id="2662126"/>
    <lineage>
        <taxon>Bacteria</taxon>
        <taxon>Bacillati</taxon>
        <taxon>Bacillota</taxon>
        <taxon>Clostridia</taxon>
        <taxon>Eubacteriales</taxon>
        <taxon>Anaerotalea</taxon>
    </lineage>
</organism>
<reference evidence="5 6" key="1">
    <citation type="submission" date="2020-01" db="EMBL/GenBank/DDBJ databases">
        <title>Anaeroalcalibacter tamaniensis gen. nov., sp. nov., moderately halophilic strictly anaerobic fermenter bacterium from mud volcano of Taman peninsula.</title>
        <authorList>
            <person name="Frolova A."/>
            <person name="Merkel A.Y."/>
            <person name="Slobodkin A.I."/>
        </authorList>
    </citation>
    <scope>NUCLEOTIDE SEQUENCE [LARGE SCALE GENOMIC DNA]</scope>
    <source>
        <strain evidence="5 6">F-3ap</strain>
    </source>
</reference>
<protein>
    <recommendedName>
        <fullName evidence="4">SLH domain-containing protein</fullName>
    </recommendedName>
</protein>
<dbReference type="Pfam" id="PF00395">
    <property type="entry name" value="SLH"/>
    <property type="match status" value="2"/>
</dbReference>
<gene>
    <name evidence="5" type="ORF">GXN74_05780</name>
</gene>